<dbReference type="PROSITE" id="PS50206">
    <property type="entry name" value="RHODANESE_3"/>
    <property type="match status" value="2"/>
</dbReference>
<dbReference type="GO" id="GO:0005739">
    <property type="term" value="C:mitochondrion"/>
    <property type="evidence" value="ECO:0007669"/>
    <property type="project" value="TreeGrafter"/>
</dbReference>
<evidence type="ECO:0000313" key="3">
    <source>
        <dbReference type="Proteomes" id="UP001211065"/>
    </source>
</evidence>
<organism evidence="2 3">
    <name type="scientific">Clydaea vesicula</name>
    <dbReference type="NCBI Taxonomy" id="447962"/>
    <lineage>
        <taxon>Eukaryota</taxon>
        <taxon>Fungi</taxon>
        <taxon>Fungi incertae sedis</taxon>
        <taxon>Chytridiomycota</taxon>
        <taxon>Chytridiomycota incertae sedis</taxon>
        <taxon>Chytridiomycetes</taxon>
        <taxon>Lobulomycetales</taxon>
        <taxon>Lobulomycetaceae</taxon>
        <taxon>Clydaea</taxon>
    </lineage>
</organism>
<comment type="caution">
    <text evidence="2">The sequence shown here is derived from an EMBL/GenBank/DDBJ whole genome shotgun (WGS) entry which is preliminary data.</text>
</comment>
<dbReference type="PANTHER" id="PTHR44086:SF10">
    <property type="entry name" value="THIOSULFATE SULFURTRANSFERASE_RHODANESE-LIKE DOMAIN-CONTAINING PROTEIN 3"/>
    <property type="match status" value="1"/>
</dbReference>
<dbReference type="Pfam" id="PF00581">
    <property type="entry name" value="Rhodanese"/>
    <property type="match status" value="2"/>
</dbReference>
<dbReference type="EMBL" id="JADGJW010000048">
    <property type="protein sequence ID" value="KAJ3225938.1"/>
    <property type="molecule type" value="Genomic_DNA"/>
</dbReference>
<accession>A0AAD5XYA0</accession>
<proteinExistence type="predicted"/>
<dbReference type="SMART" id="SM00450">
    <property type="entry name" value="RHOD"/>
    <property type="match status" value="1"/>
</dbReference>
<dbReference type="PANTHER" id="PTHR44086">
    <property type="entry name" value="THIOSULFATE SULFURTRANSFERASE RDL2, MITOCHONDRIAL-RELATED"/>
    <property type="match status" value="1"/>
</dbReference>
<protein>
    <recommendedName>
        <fullName evidence="1">Rhodanese domain-containing protein</fullName>
    </recommendedName>
</protein>
<dbReference type="AlphaFoldDB" id="A0AAD5XYA0"/>
<dbReference type="InterPro" id="IPR036873">
    <property type="entry name" value="Rhodanese-like_dom_sf"/>
</dbReference>
<keyword evidence="3" id="KW-1185">Reference proteome</keyword>
<evidence type="ECO:0000313" key="2">
    <source>
        <dbReference type="EMBL" id="KAJ3225938.1"/>
    </source>
</evidence>
<dbReference type="GO" id="GO:0004792">
    <property type="term" value="F:thiosulfate-cyanide sulfurtransferase activity"/>
    <property type="evidence" value="ECO:0007669"/>
    <property type="project" value="TreeGrafter"/>
</dbReference>
<dbReference type="Gene3D" id="3.40.250.10">
    <property type="entry name" value="Rhodanese-like domain"/>
    <property type="match status" value="2"/>
</dbReference>
<name>A0AAD5XYA0_9FUNG</name>
<dbReference type="InterPro" id="IPR001763">
    <property type="entry name" value="Rhodanese-like_dom"/>
</dbReference>
<evidence type="ECO:0000259" key="1">
    <source>
        <dbReference type="PROSITE" id="PS50206"/>
    </source>
</evidence>
<dbReference type="SUPFAM" id="SSF52821">
    <property type="entry name" value="Rhodanese/Cell cycle control phosphatase"/>
    <property type="match status" value="2"/>
</dbReference>
<dbReference type="Proteomes" id="UP001211065">
    <property type="component" value="Unassembled WGS sequence"/>
</dbReference>
<feature type="domain" description="Rhodanese" evidence="1">
    <location>
        <begin position="3"/>
        <end position="49"/>
    </location>
</feature>
<feature type="domain" description="Rhodanese" evidence="1">
    <location>
        <begin position="60"/>
        <end position="161"/>
    </location>
</feature>
<gene>
    <name evidence="2" type="ORF">HK099_005871</name>
</gene>
<reference evidence="2" key="1">
    <citation type="submission" date="2020-05" db="EMBL/GenBank/DDBJ databases">
        <title>Phylogenomic resolution of chytrid fungi.</title>
        <authorList>
            <person name="Stajich J.E."/>
            <person name="Amses K."/>
            <person name="Simmons R."/>
            <person name="Seto K."/>
            <person name="Myers J."/>
            <person name="Bonds A."/>
            <person name="Quandt C.A."/>
            <person name="Barry K."/>
            <person name="Liu P."/>
            <person name="Grigoriev I."/>
            <person name="Longcore J.E."/>
            <person name="James T.Y."/>
        </authorList>
    </citation>
    <scope>NUCLEOTIDE SEQUENCE</scope>
    <source>
        <strain evidence="2">JEL0476</strain>
    </source>
</reference>
<sequence length="163" mass="18523">MEKDAHIVFYCRSGARARQALFLAKNKGFYNIQNFTGGWLSWADRSVCSKQDVEAVVNNAAPNCHLIDVRDHTEVAHGVIPTAKHLPIKEMIEAFRLPASEFKERYGFEKFDPAENLIFYCKRGWRSEAACYIAKKFGYKNGRNYKGSWNEWTSTDSSSGAAV</sequence>